<organism evidence="6">
    <name type="scientific">hydrothermal vent metagenome</name>
    <dbReference type="NCBI Taxonomy" id="652676"/>
    <lineage>
        <taxon>unclassified sequences</taxon>
        <taxon>metagenomes</taxon>
        <taxon>ecological metagenomes</taxon>
    </lineage>
</organism>
<keyword evidence="1" id="KW-0001">2Fe-2S</keyword>
<dbReference type="GO" id="GO:0046872">
    <property type="term" value="F:metal ion binding"/>
    <property type="evidence" value="ECO:0007669"/>
    <property type="project" value="UniProtKB-KW"/>
</dbReference>
<accession>A0A1W1D9H2</accession>
<dbReference type="GO" id="GO:0051537">
    <property type="term" value="F:2 iron, 2 sulfur cluster binding"/>
    <property type="evidence" value="ECO:0007669"/>
    <property type="project" value="UniProtKB-KW"/>
</dbReference>
<dbReference type="Pfam" id="PF09360">
    <property type="entry name" value="zf-CDGSH"/>
    <property type="match status" value="1"/>
</dbReference>
<evidence type="ECO:0000256" key="3">
    <source>
        <dbReference type="ARBA" id="ARBA00023004"/>
    </source>
</evidence>
<dbReference type="Gene3D" id="3.40.5.90">
    <property type="entry name" value="CDGSH iron-sulfur domain, mitoNEET-type"/>
    <property type="match status" value="1"/>
</dbReference>
<gene>
    <name evidence="6" type="ORF">MNB_SUP05-10-222</name>
</gene>
<evidence type="ECO:0000256" key="4">
    <source>
        <dbReference type="ARBA" id="ARBA00023014"/>
    </source>
</evidence>
<evidence type="ECO:0000313" key="6">
    <source>
        <dbReference type="EMBL" id="SFV77263.1"/>
    </source>
</evidence>
<evidence type="ECO:0000256" key="1">
    <source>
        <dbReference type="ARBA" id="ARBA00022714"/>
    </source>
</evidence>
<dbReference type="EMBL" id="FPHQ01000174">
    <property type="protein sequence ID" value="SFV77263.1"/>
    <property type="molecule type" value="Genomic_DNA"/>
</dbReference>
<sequence length="38" mass="4171">MYTKGRPYVIDVAAGETKYICQCSKTSGKPFCDGSHNN</sequence>
<dbReference type="AlphaFoldDB" id="A0A1W1D9H2"/>
<dbReference type="InterPro" id="IPR042216">
    <property type="entry name" value="MitoNEET_CISD"/>
</dbReference>
<evidence type="ECO:0000256" key="2">
    <source>
        <dbReference type="ARBA" id="ARBA00022723"/>
    </source>
</evidence>
<reference evidence="6" key="1">
    <citation type="submission" date="2016-10" db="EMBL/GenBank/DDBJ databases">
        <authorList>
            <person name="de Groot N.N."/>
        </authorList>
    </citation>
    <scope>NUCLEOTIDE SEQUENCE</scope>
</reference>
<feature type="domain" description="Iron-binding zinc finger CDGSH type" evidence="5">
    <location>
        <begin position="18"/>
        <end position="37"/>
    </location>
</feature>
<keyword evidence="3" id="KW-0408">Iron</keyword>
<dbReference type="GO" id="GO:0005737">
    <property type="term" value="C:cytoplasm"/>
    <property type="evidence" value="ECO:0007669"/>
    <property type="project" value="UniProtKB-ARBA"/>
</dbReference>
<evidence type="ECO:0000259" key="5">
    <source>
        <dbReference type="Pfam" id="PF09360"/>
    </source>
</evidence>
<name>A0A1W1D9H2_9ZZZZ</name>
<proteinExistence type="predicted"/>
<dbReference type="InterPro" id="IPR018967">
    <property type="entry name" value="FeS-contain_CDGSH-typ"/>
</dbReference>
<protein>
    <recommendedName>
        <fullName evidence="5">Iron-binding zinc finger CDGSH type domain-containing protein</fullName>
    </recommendedName>
</protein>
<keyword evidence="2" id="KW-0479">Metal-binding</keyword>
<keyword evidence="4" id="KW-0411">Iron-sulfur</keyword>